<dbReference type="InterPro" id="IPR036691">
    <property type="entry name" value="Endo/exonu/phosph_ase_sf"/>
</dbReference>
<keyword evidence="3" id="KW-1185">Reference proteome</keyword>
<reference evidence="2" key="2">
    <citation type="submission" date="2023-02" db="EMBL/GenBank/DDBJ databases">
        <authorList>
            <person name="Swenson N.G."/>
            <person name="Wegrzyn J.L."/>
            <person name="Mcevoy S.L."/>
        </authorList>
    </citation>
    <scope>NUCLEOTIDE SEQUENCE</scope>
    <source>
        <strain evidence="2">91603</strain>
        <tissue evidence="2">Leaf</tissue>
    </source>
</reference>
<dbReference type="AlphaFoldDB" id="A0AAD5NR30"/>
<feature type="domain" description="DUF4283" evidence="1">
    <location>
        <begin position="84"/>
        <end position="166"/>
    </location>
</feature>
<reference evidence="2" key="1">
    <citation type="journal article" date="2022" name="Plant J.">
        <title>Strategies of tolerance reflected in two North American maple genomes.</title>
        <authorList>
            <person name="McEvoy S.L."/>
            <person name="Sezen U.U."/>
            <person name="Trouern-Trend A."/>
            <person name="McMahon S.M."/>
            <person name="Schaberg P.G."/>
            <person name="Yang J."/>
            <person name="Wegrzyn J.L."/>
            <person name="Swenson N.G."/>
        </authorList>
    </citation>
    <scope>NUCLEOTIDE SEQUENCE</scope>
    <source>
        <strain evidence="2">91603</strain>
    </source>
</reference>
<dbReference type="PANTHER" id="PTHR31286:SF99">
    <property type="entry name" value="DUF4283 DOMAIN-CONTAINING PROTEIN"/>
    <property type="match status" value="1"/>
</dbReference>
<accession>A0AAD5NR30</accession>
<sequence>MVAPSPVEPVVGGLGVCKDGVSLLAGSGSGAAGVSAAGGGKFFAQGLQRPIPSSKYRIPLRRQELINGDLGFVFSDVEMERAVEDLKHTLVLKLLSSRPSIDVLRVQIIKTWGFSEVSMIIFMDNHHVLLHLANEKDYIHAWAREGRVVDGCQFRLFNWFANFDVNKEPSIVPQWIFLLDLPLHLYRLDCLQSFATRFGRFLGTDNATLYRTRATWARMCVEVDLQEEVVEGFPLVLEQNQVWQQVRYEKRVFYYNKCFRKGHTAVLCRVGEEPIREEGLRKEREEKVWKEVGQKDCLEKVGGYSRREWGISNLKEKEFESLGGENLQLAVTVEESEIVLKVGKDIVNGQVEFDGGSLLATFVYAKCSQLERRVLWEQLHGSSAFNMPWVVLGDFNTIRFDTEMVRGRPRNSSSMAEFNECISRCGLLDLRFEGRQLSWCNGHQGLTRSWAKLDRVLINNEFIVKYSGQSLTECWFNRVGRSSQLGNLIKLIPCLVIWRLWRRRCAARLEGKLESISDVWIYIKHWVQILSYSLTEVRHWNYSVDHVLRNMEVPILLKK</sequence>
<protein>
    <recommendedName>
        <fullName evidence="1">DUF4283 domain-containing protein</fullName>
    </recommendedName>
</protein>
<evidence type="ECO:0000313" key="2">
    <source>
        <dbReference type="EMBL" id="KAI9176278.1"/>
    </source>
</evidence>
<dbReference type="InterPro" id="IPR025558">
    <property type="entry name" value="DUF4283"/>
</dbReference>
<dbReference type="Gene3D" id="3.60.10.10">
    <property type="entry name" value="Endonuclease/exonuclease/phosphatase"/>
    <property type="match status" value="1"/>
</dbReference>
<dbReference type="EMBL" id="JAJSOW010000102">
    <property type="protein sequence ID" value="KAI9176278.1"/>
    <property type="molecule type" value="Genomic_DNA"/>
</dbReference>
<organism evidence="2 3">
    <name type="scientific">Acer negundo</name>
    <name type="common">Box elder</name>
    <dbReference type="NCBI Taxonomy" id="4023"/>
    <lineage>
        <taxon>Eukaryota</taxon>
        <taxon>Viridiplantae</taxon>
        <taxon>Streptophyta</taxon>
        <taxon>Embryophyta</taxon>
        <taxon>Tracheophyta</taxon>
        <taxon>Spermatophyta</taxon>
        <taxon>Magnoliopsida</taxon>
        <taxon>eudicotyledons</taxon>
        <taxon>Gunneridae</taxon>
        <taxon>Pentapetalae</taxon>
        <taxon>rosids</taxon>
        <taxon>malvids</taxon>
        <taxon>Sapindales</taxon>
        <taxon>Sapindaceae</taxon>
        <taxon>Hippocastanoideae</taxon>
        <taxon>Acereae</taxon>
        <taxon>Acer</taxon>
    </lineage>
</organism>
<dbReference type="SUPFAM" id="SSF56219">
    <property type="entry name" value="DNase I-like"/>
    <property type="match status" value="1"/>
</dbReference>
<comment type="caution">
    <text evidence="2">The sequence shown here is derived from an EMBL/GenBank/DDBJ whole genome shotgun (WGS) entry which is preliminary data.</text>
</comment>
<dbReference type="InterPro" id="IPR040256">
    <property type="entry name" value="At4g02000-like"/>
</dbReference>
<dbReference type="PANTHER" id="PTHR31286">
    <property type="entry name" value="GLYCINE-RICH CELL WALL STRUCTURAL PROTEIN 1.8-LIKE"/>
    <property type="match status" value="1"/>
</dbReference>
<name>A0AAD5NR30_ACENE</name>
<proteinExistence type="predicted"/>
<evidence type="ECO:0000259" key="1">
    <source>
        <dbReference type="Pfam" id="PF14111"/>
    </source>
</evidence>
<dbReference type="Pfam" id="PF14111">
    <property type="entry name" value="DUF4283"/>
    <property type="match status" value="1"/>
</dbReference>
<dbReference type="Proteomes" id="UP001064489">
    <property type="component" value="Chromosome 5"/>
</dbReference>
<gene>
    <name evidence="2" type="ORF">LWI28_000684</name>
</gene>
<evidence type="ECO:0000313" key="3">
    <source>
        <dbReference type="Proteomes" id="UP001064489"/>
    </source>
</evidence>